<accession>A0A133XSX8</accession>
<feature type="domain" description="Minor tail protein gp31 C-terminal" evidence="2">
    <location>
        <begin position="194"/>
        <end position="219"/>
    </location>
</feature>
<dbReference type="AlphaFoldDB" id="A0A133XSX8"/>
<dbReference type="EMBL" id="LSCQ01000086">
    <property type="protein sequence ID" value="KXB34045.1"/>
    <property type="molecule type" value="Genomic_DNA"/>
</dbReference>
<evidence type="ECO:0000313" key="4">
    <source>
        <dbReference type="Proteomes" id="UP000070422"/>
    </source>
</evidence>
<reference evidence="3 4" key="1">
    <citation type="submission" date="2016-01" db="EMBL/GenBank/DDBJ databases">
        <authorList>
            <person name="Oliw E.H."/>
        </authorList>
    </citation>
    <scope>NUCLEOTIDE SEQUENCE [LARGE SCALE GENOMIC DNA]</scope>
    <source>
        <strain evidence="3 4">KA00635</strain>
    </source>
</reference>
<dbReference type="Pfam" id="PF24243">
    <property type="entry name" value="Phage_tail_C"/>
    <property type="match status" value="1"/>
</dbReference>
<proteinExistence type="predicted"/>
<dbReference type="OrthoDB" id="2236309at2"/>
<evidence type="ECO:0000256" key="1">
    <source>
        <dbReference type="SAM" id="MobiDB-lite"/>
    </source>
</evidence>
<comment type="caution">
    <text evidence="3">The sequence shown here is derived from an EMBL/GenBank/DDBJ whole genome shotgun (WGS) entry which is preliminary data.</text>
</comment>
<dbReference type="RefSeq" id="WP_060937232.1">
    <property type="nucleotide sequence ID" value="NZ_KQ959328.1"/>
</dbReference>
<protein>
    <recommendedName>
        <fullName evidence="2">Minor tail protein gp31 C-terminal domain-containing protein</fullName>
    </recommendedName>
</protein>
<evidence type="ECO:0000313" key="3">
    <source>
        <dbReference type="EMBL" id="KXB34045.1"/>
    </source>
</evidence>
<feature type="region of interest" description="Disordered" evidence="1">
    <location>
        <begin position="1"/>
        <end position="33"/>
    </location>
</feature>
<feature type="compositionally biased region" description="Basic and acidic residues" evidence="1">
    <location>
        <begin position="1"/>
        <end position="23"/>
    </location>
</feature>
<sequence>MKNLAKTDEKKDLVTREDLEKIELTPGPKGDPGKDGHVLQTYCYYEGKFRNHKTEDVIARFTTYYDGKRVTAKDGVVYCVTCTSNGDVESHMVGVHLYYDQDEGPRYDNVERKYDKIGTSVTAKYKGLEAFYYAELVNINDGVKGDSLTISSQTTLGNGDKQLAFSDGTVVTIPRGADGQPGKGIVNTCTGETLKYWCGTQSQYDAIHDKDNNTIYDITVE</sequence>
<dbReference type="InterPro" id="IPR056923">
    <property type="entry name" value="Minor_tail_gp31_C"/>
</dbReference>
<organism evidence="3 4">
    <name type="scientific">Aerococcus christensenii</name>
    <dbReference type="NCBI Taxonomy" id="87541"/>
    <lineage>
        <taxon>Bacteria</taxon>
        <taxon>Bacillati</taxon>
        <taxon>Bacillota</taxon>
        <taxon>Bacilli</taxon>
        <taxon>Lactobacillales</taxon>
        <taxon>Aerococcaceae</taxon>
        <taxon>Aerococcus</taxon>
    </lineage>
</organism>
<gene>
    <name evidence="3" type="ORF">HMPREF3187_01547</name>
</gene>
<evidence type="ECO:0000259" key="2">
    <source>
        <dbReference type="Pfam" id="PF24243"/>
    </source>
</evidence>
<name>A0A133XSX8_9LACT</name>
<dbReference type="Proteomes" id="UP000070422">
    <property type="component" value="Unassembled WGS sequence"/>
</dbReference>
<dbReference type="PATRIC" id="fig|87541.4.peg.1534"/>